<dbReference type="EMBL" id="UZAF01019595">
    <property type="protein sequence ID" value="VDO61760.1"/>
    <property type="molecule type" value="Genomic_DNA"/>
</dbReference>
<dbReference type="WBParaSite" id="HPLM_0001681001-mRNA-1">
    <property type="protein sequence ID" value="HPLM_0001681001-mRNA-1"/>
    <property type="gene ID" value="HPLM_0001681001"/>
</dbReference>
<dbReference type="AlphaFoldDB" id="A0A0N4WY75"/>
<reference evidence="1 2" key="2">
    <citation type="submission" date="2018-11" db="EMBL/GenBank/DDBJ databases">
        <authorList>
            <consortium name="Pathogen Informatics"/>
        </authorList>
    </citation>
    <scope>NUCLEOTIDE SEQUENCE [LARGE SCALE GENOMIC DNA]</scope>
    <source>
        <strain evidence="1 2">MHpl1</strain>
    </source>
</reference>
<evidence type="ECO:0000313" key="1">
    <source>
        <dbReference type="EMBL" id="VDO61760.1"/>
    </source>
</evidence>
<proteinExistence type="predicted"/>
<protein>
    <submittedName>
        <fullName evidence="1 3">Uncharacterized protein</fullName>
    </submittedName>
</protein>
<organism evidence="3">
    <name type="scientific">Haemonchus placei</name>
    <name type="common">Barber's pole worm</name>
    <dbReference type="NCBI Taxonomy" id="6290"/>
    <lineage>
        <taxon>Eukaryota</taxon>
        <taxon>Metazoa</taxon>
        <taxon>Ecdysozoa</taxon>
        <taxon>Nematoda</taxon>
        <taxon>Chromadorea</taxon>
        <taxon>Rhabditida</taxon>
        <taxon>Rhabditina</taxon>
        <taxon>Rhabditomorpha</taxon>
        <taxon>Strongyloidea</taxon>
        <taxon>Trichostrongylidae</taxon>
        <taxon>Haemonchus</taxon>
    </lineage>
</organism>
<evidence type="ECO:0000313" key="2">
    <source>
        <dbReference type="Proteomes" id="UP000268014"/>
    </source>
</evidence>
<reference evidence="3" key="1">
    <citation type="submission" date="2017-02" db="UniProtKB">
        <authorList>
            <consortium name="WormBaseParasite"/>
        </authorList>
    </citation>
    <scope>IDENTIFICATION</scope>
</reference>
<gene>
    <name evidence="1" type="ORF">HPLM_LOCUS16802</name>
</gene>
<sequence length="127" mass="13686">MENENKKESSGEPSLTFTLNVTVKRSIAIPTAVSACTAPLAIAVGRVADSFSTRRTAPPASETAPTRPLDITVSRFNLLVVHLALISMLLLERIDSLVSSSEAILFARVSVILRSYSSISFAARTFF</sequence>
<dbReference type="Proteomes" id="UP000268014">
    <property type="component" value="Unassembled WGS sequence"/>
</dbReference>
<keyword evidence="2" id="KW-1185">Reference proteome</keyword>
<name>A0A0N4WY75_HAEPC</name>
<accession>A0A0N4WY75</accession>
<evidence type="ECO:0000313" key="3">
    <source>
        <dbReference type="WBParaSite" id="HPLM_0001681001-mRNA-1"/>
    </source>
</evidence>